<dbReference type="Proteomes" id="UP000283634">
    <property type="component" value="Unassembled WGS sequence"/>
</dbReference>
<gene>
    <name evidence="3" type="ORF">TraAM80_01266</name>
</gene>
<feature type="transmembrane region" description="Helical" evidence="2">
    <location>
        <begin position="563"/>
        <end position="587"/>
    </location>
</feature>
<feature type="region of interest" description="Disordered" evidence="1">
    <location>
        <begin position="39"/>
        <end position="59"/>
    </location>
</feature>
<sequence length="626" mass="70550">MDCWTRSVKRNSLESIGVAYDERDTGSGELTRYVQVATPERALPSNQDRDRNSFTDDLTTTDTTGFTSLSRQVSGLTMHQRNGGSLGFTFSGTPADVVCFRSCISYHMHRPSRKVVAAEQSGPFAADVLCIILLYIAVDMREILQVSHTCRYWRFYANYAPHWTYYRRLDWSKRIKDLPNYIRRVVVKPKIVTQEEYFRERSKVQAEQRRNEIMSTALHVRWCVAVAVLCAAACATNFAVAYFLGFLPTVSRSDTTLGGVMFALMVTMVVLEVTIVIIPLGGARSPSEKQNMMRLLSWGLFLLLTACIFGTVSALAMRRVQSSGDVIDGTVLDFTMDSECCAIDVHSDPSFALLPAQLTDIRWRPITMDDSERVFRPYCISHNNNTMCYVFLYFDAYYESKVFNNASAVATKDIGTRTALGFDPIGNGTGGWCAAVDRPQVIALIESVYVRVREQLNRIYSDAAYTSPTLCPNTTSSISYLCSMDHARVKMEDTPGSTQMWYKYGQSWRRYYIPLLTDITESRETFREEHNHYLHYAYICYIIAFILWFVMLIAQCLAQRQAVVVLGVATTVTLALMNPIIMILAGVLCVNMSDRYFICNASTGGSLLGGGVFITAFLVAIYVCFF</sequence>
<feature type="transmembrane region" description="Helical" evidence="2">
    <location>
        <begin position="218"/>
        <end position="245"/>
    </location>
</feature>
<evidence type="ECO:0000256" key="1">
    <source>
        <dbReference type="SAM" id="MobiDB-lite"/>
    </source>
</evidence>
<keyword evidence="2" id="KW-1133">Transmembrane helix</keyword>
<dbReference type="EMBL" id="MKGL01000025">
    <property type="protein sequence ID" value="RNF10882.1"/>
    <property type="molecule type" value="Genomic_DNA"/>
</dbReference>
<name>A0A3R7N0K0_TRYRA</name>
<evidence type="ECO:0000256" key="2">
    <source>
        <dbReference type="SAM" id="Phobius"/>
    </source>
</evidence>
<dbReference type="OrthoDB" id="270258at2759"/>
<dbReference type="AlphaFoldDB" id="A0A3R7N0K0"/>
<dbReference type="RefSeq" id="XP_029241830.1">
    <property type="nucleotide sequence ID" value="XM_029378318.1"/>
</dbReference>
<evidence type="ECO:0008006" key="5">
    <source>
        <dbReference type="Google" id="ProtNLM"/>
    </source>
</evidence>
<keyword evidence="2" id="KW-0472">Membrane</keyword>
<feature type="transmembrane region" description="Helical" evidence="2">
    <location>
        <begin position="295"/>
        <end position="317"/>
    </location>
</feature>
<feature type="transmembrane region" description="Helical" evidence="2">
    <location>
        <begin position="257"/>
        <end position="283"/>
    </location>
</feature>
<keyword evidence="2" id="KW-0812">Transmembrane</keyword>
<accession>A0A3R7N0K0</accession>
<keyword evidence="4" id="KW-1185">Reference proteome</keyword>
<feature type="transmembrane region" description="Helical" evidence="2">
    <location>
        <begin position="533"/>
        <end position="554"/>
    </location>
</feature>
<evidence type="ECO:0000313" key="4">
    <source>
        <dbReference type="Proteomes" id="UP000283634"/>
    </source>
</evidence>
<dbReference type="GeneID" id="40325199"/>
<organism evidence="3 4">
    <name type="scientific">Trypanosoma rangeli</name>
    <dbReference type="NCBI Taxonomy" id="5698"/>
    <lineage>
        <taxon>Eukaryota</taxon>
        <taxon>Discoba</taxon>
        <taxon>Euglenozoa</taxon>
        <taxon>Kinetoplastea</taxon>
        <taxon>Metakinetoplastina</taxon>
        <taxon>Trypanosomatida</taxon>
        <taxon>Trypanosomatidae</taxon>
        <taxon>Trypanosoma</taxon>
        <taxon>Herpetosoma</taxon>
    </lineage>
</organism>
<feature type="transmembrane region" description="Helical" evidence="2">
    <location>
        <begin position="607"/>
        <end position="625"/>
    </location>
</feature>
<proteinExistence type="predicted"/>
<comment type="caution">
    <text evidence="3">The sequence shown here is derived from an EMBL/GenBank/DDBJ whole genome shotgun (WGS) entry which is preliminary data.</text>
</comment>
<dbReference type="SUPFAM" id="SSF81383">
    <property type="entry name" value="F-box domain"/>
    <property type="match status" value="1"/>
</dbReference>
<evidence type="ECO:0000313" key="3">
    <source>
        <dbReference type="EMBL" id="RNF10882.1"/>
    </source>
</evidence>
<dbReference type="OMA" id="TMRILAW"/>
<dbReference type="InterPro" id="IPR036047">
    <property type="entry name" value="F-box-like_dom_sf"/>
</dbReference>
<reference evidence="3 4" key="1">
    <citation type="journal article" date="2018" name="BMC Genomics">
        <title>Genomic comparison of Trypanosoma conorhini and Trypanosoma rangeli to Trypanosoma cruzi strains of high and low virulence.</title>
        <authorList>
            <person name="Bradwell K.R."/>
            <person name="Koparde V.N."/>
            <person name="Matveyev A.V."/>
            <person name="Serrano M.G."/>
            <person name="Alves J.M."/>
            <person name="Parikh H."/>
            <person name="Huang B."/>
            <person name="Lee V."/>
            <person name="Espinosa-Alvarez O."/>
            <person name="Ortiz P.A."/>
            <person name="Costa-Martins A.G."/>
            <person name="Teixeira M.M."/>
            <person name="Buck G.A."/>
        </authorList>
    </citation>
    <scope>NUCLEOTIDE SEQUENCE [LARGE SCALE GENOMIC DNA]</scope>
    <source>
        <strain evidence="3 4">AM80</strain>
    </source>
</reference>
<protein>
    <recommendedName>
        <fullName evidence="5">F-box domain-containing protein</fullName>
    </recommendedName>
</protein>